<dbReference type="InterPro" id="IPR051221">
    <property type="entry name" value="LDLR-related"/>
</dbReference>
<proteinExistence type="predicted"/>
<dbReference type="AlphaFoldDB" id="A0AAV8Y0T6"/>
<name>A0AAV8Y0T6_9CUCU</name>
<dbReference type="PANTHER" id="PTHR22722">
    <property type="entry name" value="LOW-DENSITY LIPOPROTEIN RECEPTOR-RELATED PROTEIN 2-RELATED"/>
    <property type="match status" value="1"/>
</dbReference>
<dbReference type="GO" id="GO:0043235">
    <property type="term" value="C:receptor complex"/>
    <property type="evidence" value="ECO:0007669"/>
    <property type="project" value="TreeGrafter"/>
</dbReference>
<comment type="caution">
    <text evidence="1">The sequence shown here is derived from an EMBL/GenBank/DDBJ whole genome shotgun (WGS) entry which is preliminary data.</text>
</comment>
<accession>A0AAV8Y0T6</accession>
<sequence>MSIDAHVYNLVQQDLMNVVALDYDMMEQKMYFCDVTAKTIFRSSIGTNEKNLSFVMTPMV</sequence>
<dbReference type="Proteomes" id="UP001162162">
    <property type="component" value="Unassembled WGS sequence"/>
</dbReference>
<reference evidence="1" key="1">
    <citation type="journal article" date="2023" name="Insect Mol. Biol.">
        <title>Genome sequencing provides insights into the evolution of gene families encoding plant cell wall-degrading enzymes in longhorned beetles.</title>
        <authorList>
            <person name="Shin N.R."/>
            <person name="Okamura Y."/>
            <person name="Kirsch R."/>
            <person name="Pauchet Y."/>
        </authorList>
    </citation>
    <scope>NUCLEOTIDE SEQUENCE</scope>
    <source>
        <strain evidence="1">AMC_N1</strain>
    </source>
</reference>
<gene>
    <name evidence="1" type="ORF">NQ318_011983</name>
</gene>
<dbReference type="GO" id="GO:0016324">
    <property type="term" value="C:apical plasma membrane"/>
    <property type="evidence" value="ECO:0007669"/>
    <property type="project" value="TreeGrafter"/>
</dbReference>
<dbReference type="InterPro" id="IPR011042">
    <property type="entry name" value="6-blade_b-propeller_TolB-like"/>
</dbReference>
<dbReference type="GO" id="GO:0042562">
    <property type="term" value="F:hormone binding"/>
    <property type="evidence" value="ECO:0007669"/>
    <property type="project" value="TreeGrafter"/>
</dbReference>
<evidence type="ECO:0000313" key="2">
    <source>
        <dbReference type="Proteomes" id="UP001162162"/>
    </source>
</evidence>
<protein>
    <submittedName>
        <fullName evidence="1">Uncharacterized protein</fullName>
    </submittedName>
</protein>
<dbReference type="EMBL" id="JAPWTK010000277">
    <property type="protein sequence ID" value="KAJ8943771.1"/>
    <property type="molecule type" value="Genomic_DNA"/>
</dbReference>
<dbReference type="InterPro" id="IPR000033">
    <property type="entry name" value="LDLR_classB_rpt"/>
</dbReference>
<evidence type="ECO:0000313" key="1">
    <source>
        <dbReference type="EMBL" id="KAJ8943771.1"/>
    </source>
</evidence>
<dbReference type="PANTHER" id="PTHR22722:SF14">
    <property type="entry name" value="MEGALIN, ISOFORM A"/>
    <property type="match status" value="1"/>
</dbReference>
<dbReference type="Gene3D" id="2.120.10.30">
    <property type="entry name" value="TolB, C-terminal domain"/>
    <property type="match status" value="1"/>
</dbReference>
<organism evidence="1 2">
    <name type="scientific">Aromia moschata</name>
    <dbReference type="NCBI Taxonomy" id="1265417"/>
    <lineage>
        <taxon>Eukaryota</taxon>
        <taxon>Metazoa</taxon>
        <taxon>Ecdysozoa</taxon>
        <taxon>Arthropoda</taxon>
        <taxon>Hexapoda</taxon>
        <taxon>Insecta</taxon>
        <taxon>Pterygota</taxon>
        <taxon>Neoptera</taxon>
        <taxon>Endopterygota</taxon>
        <taxon>Coleoptera</taxon>
        <taxon>Polyphaga</taxon>
        <taxon>Cucujiformia</taxon>
        <taxon>Chrysomeloidea</taxon>
        <taxon>Cerambycidae</taxon>
        <taxon>Cerambycinae</taxon>
        <taxon>Callichromatini</taxon>
        <taxon>Aromia</taxon>
    </lineage>
</organism>
<dbReference type="SMART" id="SM00135">
    <property type="entry name" value="LY"/>
    <property type="match status" value="1"/>
</dbReference>
<keyword evidence="2" id="KW-1185">Reference proteome</keyword>
<dbReference type="GO" id="GO:0006898">
    <property type="term" value="P:receptor-mediated endocytosis"/>
    <property type="evidence" value="ECO:0007669"/>
    <property type="project" value="TreeGrafter"/>
</dbReference>